<evidence type="ECO:0000256" key="2">
    <source>
        <dbReference type="ARBA" id="ARBA00023015"/>
    </source>
</evidence>
<evidence type="ECO:0000256" key="1">
    <source>
        <dbReference type="ARBA" id="ARBA00022491"/>
    </source>
</evidence>
<proteinExistence type="predicted"/>
<dbReference type="InterPro" id="IPR009061">
    <property type="entry name" value="DNA-bd_dom_put_sf"/>
</dbReference>
<sequence>MREIRHLPFDEAIAHIVALHVDLARARSDTIAALSALEAIMEEGAHDAPSAPTDTMSITELSAALGVRSSTLRFWERQGLITPDRDQPLGARRYPPTAVSDARIVTALRAGGYRIPAVRAVMTSLRELGDTGDAREALQDRLQSTAARSAALLRAGTDLADLLRALHDRGCSAGLKPPASSSGRAM</sequence>
<dbReference type="Pfam" id="PF13411">
    <property type="entry name" value="MerR_1"/>
    <property type="match status" value="1"/>
</dbReference>
<gene>
    <name evidence="6" type="ORF">ACFQZV_00605</name>
</gene>
<evidence type="ECO:0000256" key="4">
    <source>
        <dbReference type="ARBA" id="ARBA00023163"/>
    </source>
</evidence>
<dbReference type="PROSITE" id="PS50937">
    <property type="entry name" value="HTH_MERR_2"/>
    <property type="match status" value="1"/>
</dbReference>
<evidence type="ECO:0000259" key="5">
    <source>
        <dbReference type="PROSITE" id="PS50937"/>
    </source>
</evidence>
<keyword evidence="2" id="KW-0805">Transcription regulation</keyword>
<feature type="domain" description="HTH merR-type" evidence="5">
    <location>
        <begin position="55"/>
        <end position="124"/>
    </location>
</feature>
<dbReference type="InterPro" id="IPR047057">
    <property type="entry name" value="MerR_fam"/>
</dbReference>
<reference evidence="7" key="1">
    <citation type="journal article" date="2019" name="Int. J. Syst. Evol. Microbiol.">
        <title>The Global Catalogue of Microorganisms (GCM) 10K type strain sequencing project: providing services to taxonomists for standard genome sequencing and annotation.</title>
        <authorList>
            <consortium name="The Broad Institute Genomics Platform"/>
            <consortium name="The Broad Institute Genome Sequencing Center for Infectious Disease"/>
            <person name="Wu L."/>
            <person name="Ma J."/>
        </authorList>
    </citation>
    <scope>NUCLEOTIDE SEQUENCE [LARGE SCALE GENOMIC DNA]</scope>
    <source>
        <strain evidence="7">CCUG 50754</strain>
    </source>
</reference>
<comment type="caution">
    <text evidence="6">The sequence shown here is derived from an EMBL/GenBank/DDBJ whole genome shotgun (WGS) entry which is preliminary data.</text>
</comment>
<protein>
    <submittedName>
        <fullName evidence="6">MerR family transcriptional regulator</fullName>
    </submittedName>
</protein>
<evidence type="ECO:0000256" key="3">
    <source>
        <dbReference type="ARBA" id="ARBA00023125"/>
    </source>
</evidence>
<evidence type="ECO:0000313" key="7">
    <source>
        <dbReference type="Proteomes" id="UP001597042"/>
    </source>
</evidence>
<dbReference type="SMART" id="SM00422">
    <property type="entry name" value="HTH_MERR"/>
    <property type="match status" value="1"/>
</dbReference>
<dbReference type="SUPFAM" id="SSF46955">
    <property type="entry name" value="Putative DNA-binding domain"/>
    <property type="match status" value="1"/>
</dbReference>
<evidence type="ECO:0000313" key="6">
    <source>
        <dbReference type="EMBL" id="MFD0779796.1"/>
    </source>
</evidence>
<name>A0ABW2ZMK6_9MICO</name>
<dbReference type="Gene3D" id="1.10.1660.10">
    <property type="match status" value="1"/>
</dbReference>
<dbReference type="RefSeq" id="WP_378753979.1">
    <property type="nucleotide sequence ID" value="NZ_JBHSSV010000025.1"/>
</dbReference>
<accession>A0ABW2ZMK6</accession>
<keyword evidence="3" id="KW-0238">DNA-binding</keyword>
<dbReference type="PANTHER" id="PTHR30204:SF69">
    <property type="entry name" value="MERR-FAMILY TRANSCRIPTIONAL REGULATOR"/>
    <property type="match status" value="1"/>
</dbReference>
<organism evidence="6 7">
    <name type="scientific">Microbacterium koreense</name>
    <dbReference type="NCBI Taxonomy" id="323761"/>
    <lineage>
        <taxon>Bacteria</taxon>
        <taxon>Bacillati</taxon>
        <taxon>Actinomycetota</taxon>
        <taxon>Actinomycetes</taxon>
        <taxon>Micrococcales</taxon>
        <taxon>Microbacteriaceae</taxon>
        <taxon>Microbacterium</taxon>
    </lineage>
</organism>
<dbReference type="EMBL" id="JBHTIM010000001">
    <property type="protein sequence ID" value="MFD0779796.1"/>
    <property type="molecule type" value="Genomic_DNA"/>
</dbReference>
<dbReference type="PANTHER" id="PTHR30204">
    <property type="entry name" value="REDOX-CYCLING DRUG-SENSING TRANSCRIPTIONAL ACTIVATOR SOXR"/>
    <property type="match status" value="1"/>
</dbReference>
<dbReference type="Proteomes" id="UP001597042">
    <property type="component" value="Unassembled WGS sequence"/>
</dbReference>
<keyword evidence="1" id="KW-0678">Repressor</keyword>
<keyword evidence="4" id="KW-0804">Transcription</keyword>
<dbReference type="InterPro" id="IPR000551">
    <property type="entry name" value="MerR-type_HTH_dom"/>
</dbReference>
<keyword evidence="7" id="KW-1185">Reference proteome</keyword>